<gene>
    <name evidence="4" type="ordered locus">UWK_01125</name>
</gene>
<comment type="similarity">
    <text evidence="1">Belongs to the acetyl-CoA hydrolase/transferase family.</text>
</comment>
<organism evidence="4 5">
    <name type="scientific">Desulfocapsa sulfexigens (strain DSM 10523 / SB164P1)</name>
    <dbReference type="NCBI Taxonomy" id="1167006"/>
    <lineage>
        <taxon>Bacteria</taxon>
        <taxon>Pseudomonadati</taxon>
        <taxon>Thermodesulfobacteriota</taxon>
        <taxon>Desulfobulbia</taxon>
        <taxon>Desulfobulbales</taxon>
        <taxon>Desulfocapsaceae</taxon>
        <taxon>Desulfocapsa</taxon>
    </lineage>
</organism>
<dbReference type="InterPro" id="IPR046433">
    <property type="entry name" value="ActCoA_hydro"/>
</dbReference>
<dbReference type="PANTHER" id="PTHR21432:SF20">
    <property type="entry name" value="ACETYL-COA HYDROLASE"/>
    <property type="match status" value="1"/>
</dbReference>
<feature type="domain" description="N-acetyltransferase" evidence="3">
    <location>
        <begin position="463"/>
        <end position="621"/>
    </location>
</feature>
<dbReference type="AlphaFoldDB" id="M1P2H8"/>
<dbReference type="InterPro" id="IPR026888">
    <property type="entry name" value="AcetylCoA_hyd_C"/>
</dbReference>
<evidence type="ECO:0000256" key="1">
    <source>
        <dbReference type="ARBA" id="ARBA00009632"/>
    </source>
</evidence>
<dbReference type="Gene3D" id="3.30.750.70">
    <property type="entry name" value="4-hydroxybutyrate coenzyme like domains"/>
    <property type="match status" value="1"/>
</dbReference>
<dbReference type="eggNOG" id="COG0427">
    <property type="taxonomic scope" value="Bacteria"/>
</dbReference>
<dbReference type="PANTHER" id="PTHR21432">
    <property type="entry name" value="ACETYL-COA HYDROLASE-RELATED"/>
    <property type="match status" value="1"/>
</dbReference>
<evidence type="ECO:0000256" key="2">
    <source>
        <dbReference type="ARBA" id="ARBA00022679"/>
    </source>
</evidence>
<dbReference type="InterPro" id="IPR003702">
    <property type="entry name" value="ActCoA_hydro_N"/>
</dbReference>
<dbReference type="InterPro" id="IPR037171">
    <property type="entry name" value="NagB/RpiA_transferase-like"/>
</dbReference>
<dbReference type="STRING" id="1167006.UWK_01125"/>
<dbReference type="GO" id="GO:0016787">
    <property type="term" value="F:hydrolase activity"/>
    <property type="evidence" value="ECO:0007669"/>
    <property type="project" value="UniProtKB-KW"/>
</dbReference>
<dbReference type="HOGENOM" id="CLU_030703_1_0_7"/>
<keyword evidence="2" id="KW-0808">Transferase</keyword>
<dbReference type="GO" id="GO:0006083">
    <property type="term" value="P:acetate metabolic process"/>
    <property type="evidence" value="ECO:0007669"/>
    <property type="project" value="InterPro"/>
</dbReference>
<dbReference type="PATRIC" id="fig|1167006.5.peg.1251"/>
<keyword evidence="4" id="KW-0378">Hydrolase</keyword>
<dbReference type="Pfam" id="PF00583">
    <property type="entry name" value="Acetyltransf_1"/>
    <property type="match status" value="1"/>
</dbReference>
<dbReference type="PROSITE" id="PS51186">
    <property type="entry name" value="GNAT"/>
    <property type="match status" value="1"/>
</dbReference>
<dbReference type="EMBL" id="CP003985">
    <property type="protein sequence ID" value="AGF77693.1"/>
    <property type="molecule type" value="Genomic_DNA"/>
</dbReference>
<dbReference type="Gene3D" id="3.40.630.30">
    <property type="match status" value="1"/>
</dbReference>
<dbReference type="CDD" id="cd04301">
    <property type="entry name" value="NAT_SF"/>
    <property type="match status" value="1"/>
</dbReference>
<dbReference type="Proteomes" id="UP000011721">
    <property type="component" value="Chromosome"/>
</dbReference>
<dbReference type="Pfam" id="PF02550">
    <property type="entry name" value="AcetylCoA_hydro"/>
    <property type="match status" value="1"/>
</dbReference>
<evidence type="ECO:0000313" key="5">
    <source>
        <dbReference type="Proteomes" id="UP000011721"/>
    </source>
</evidence>
<accession>M1P2H8</accession>
<dbReference type="GO" id="GO:0016747">
    <property type="term" value="F:acyltransferase activity, transferring groups other than amino-acyl groups"/>
    <property type="evidence" value="ECO:0007669"/>
    <property type="project" value="InterPro"/>
</dbReference>
<name>M1P2H8_DESSD</name>
<dbReference type="Gene3D" id="3.40.1080.20">
    <property type="entry name" value="Acetyl-CoA hydrolase/transferase C-terminal domain"/>
    <property type="match status" value="1"/>
</dbReference>
<dbReference type="InterPro" id="IPR038460">
    <property type="entry name" value="AcetylCoA_hyd_C_sf"/>
</dbReference>
<dbReference type="OrthoDB" id="9801795at2"/>
<dbReference type="Pfam" id="PF13336">
    <property type="entry name" value="AcetylCoA_hyd_C"/>
    <property type="match status" value="1"/>
</dbReference>
<evidence type="ECO:0000313" key="4">
    <source>
        <dbReference type="EMBL" id="AGF77693.1"/>
    </source>
</evidence>
<dbReference type="Gene3D" id="3.40.1080.10">
    <property type="entry name" value="Glutaconate Coenzyme A-transferase"/>
    <property type="match status" value="1"/>
</dbReference>
<dbReference type="SUPFAM" id="SSF55729">
    <property type="entry name" value="Acyl-CoA N-acyltransferases (Nat)"/>
    <property type="match status" value="1"/>
</dbReference>
<dbReference type="InterPro" id="IPR000182">
    <property type="entry name" value="GNAT_dom"/>
</dbReference>
<reference evidence="5" key="1">
    <citation type="journal article" date="2013" name="Stand. Genomic Sci.">
        <title>Complete genome sequence of Desulfocapsa sulfexigens, a marine deltaproteobacterium specialized in disproportionating inorganic sulfur compounds.</title>
        <authorList>
            <person name="Finster K.W."/>
            <person name="Kjeldsen K.U."/>
            <person name="Kube M."/>
            <person name="Reinhardt R."/>
            <person name="Mussmann M."/>
            <person name="Amann R."/>
            <person name="Schreiber L."/>
        </authorList>
    </citation>
    <scope>NUCLEOTIDE SEQUENCE [LARGE SCALE GENOMIC DNA]</scope>
    <source>
        <strain evidence="5">DSM 10523 / SB164P1</strain>
    </source>
</reference>
<dbReference type="GO" id="GO:0008775">
    <property type="term" value="F:acetate CoA-transferase activity"/>
    <property type="evidence" value="ECO:0007669"/>
    <property type="project" value="InterPro"/>
</dbReference>
<dbReference type="RefSeq" id="WP_015403387.1">
    <property type="nucleotide sequence ID" value="NC_020304.1"/>
</dbReference>
<dbReference type="SUPFAM" id="SSF100950">
    <property type="entry name" value="NagB/RpiA/CoA transferase-like"/>
    <property type="match status" value="2"/>
</dbReference>
<dbReference type="eggNOG" id="COG0456">
    <property type="taxonomic scope" value="Bacteria"/>
</dbReference>
<protein>
    <submittedName>
        <fullName evidence="4">Acetyl-CoA hydrolase</fullName>
    </submittedName>
</protein>
<keyword evidence="5" id="KW-1185">Reference proteome</keyword>
<proteinExistence type="inferred from homology"/>
<dbReference type="InterPro" id="IPR016181">
    <property type="entry name" value="Acyl_CoA_acyltransferase"/>
</dbReference>
<sequence length="621" mass="70657">MQDWREQKKNLEIKAENLHQFIEAGSRIFIGTGCSEPVRLTEQLAKNKHRFNDCEIVHFLTLSDNKFFDDQEPSLYRHQALFVGSSIRRAVNEGKADYIPISLSDIPLLIQSGRLRIDVALLQLSPPDKHGFCSLGINVDINRTVFEHSKIVIAQINPGMPRTSGDSFVRFDDIDHFVYEETDLLEFRYPEPDELTKKIGKYCARIIENGSTLQFGIGSIPNAVLMHLTDKKDLSVYSEVISDSVIDLVESGVINCRKSYRPHILTSFAMGTRRLYDYVNENPFIEFQSTETINNIFNIAKNTKQLSINAALSVSVTGQVNSDSIGAEIYSGVGGQLDFSRGAALSEGGKPIICLPSITADGQTSRIVVTLDAGAGVVIPRSEVHYVITEWGVAFLHGKSIRNRVLQMIGIAHPKFRKELLEQAQKLHFIYQDQMLPLTQDGVVILYPEEYEWSYTTPDNEHIFFRPVKNTDERMLQELYYELDPEDRRFRFFSPKSTFSHQETQTAVNVDYESIFAIVGIIGDEDKQKIVSIGSYFLNRSINMAEVAFTVAKGYRNQGFSRHMLNKLIDIAKEKRINGFMGEVLRMNDSMLHLLKTSPYVIKFESEGETFSFRFNFNEKK</sequence>
<dbReference type="KEGG" id="dsf:UWK_01125"/>
<evidence type="ECO:0000259" key="3">
    <source>
        <dbReference type="PROSITE" id="PS51186"/>
    </source>
</evidence>